<gene>
    <name evidence="11" type="ORF">I5803_03855</name>
</gene>
<comment type="caution">
    <text evidence="11">The sequence shown here is derived from an EMBL/GenBank/DDBJ whole genome shotgun (WGS) entry which is preliminary data.</text>
</comment>
<evidence type="ECO:0000259" key="10">
    <source>
        <dbReference type="PROSITE" id="PS50113"/>
    </source>
</evidence>
<dbReference type="GO" id="GO:0005886">
    <property type="term" value="C:plasma membrane"/>
    <property type="evidence" value="ECO:0007669"/>
    <property type="project" value="UniProtKB-SubCell"/>
</dbReference>
<dbReference type="Gene3D" id="3.30.450.40">
    <property type="match status" value="1"/>
</dbReference>
<keyword evidence="5" id="KW-0808">Transferase</keyword>
<dbReference type="RefSeq" id="WP_196985085.1">
    <property type="nucleotide sequence ID" value="NZ_JADWYS010000001.1"/>
</dbReference>
<dbReference type="SMART" id="SM00091">
    <property type="entry name" value="PAS"/>
    <property type="match status" value="2"/>
</dbReference>
<dbReference type="PROSITE" id="PS50113">
    <property type="entry name" value="PAC"/>
    <property type="match status" value="2"/>
</dbReference>
<feature type="domain" description="Histidine kinase" evidence="8">
    <location>
        <begin position="591"/>
        <end position="806"/>
    </location>
</feature>
<reference evidence="11" key="1">
    <citation type="submission" date="2020-11" db="EMBL/GenBank/DDBJ databases">
        <title>Bacterial whole genome sequence for Caenimonas sp. DR4.4.</title>
        <authorList>
            <person name="Le V."/>
            <person name="Ko S.-R."/>
            <person name="Ahn C.-Y."/>
            <person name="Oh H.-M."/>
        </authorList>
    </citation>
    <scope>NUCLEOTIDE SEQUENCE</scope>
    <source>
        <strain evidence="11">DR4.4</strain>
    </source>
</reference>
<protein>
    <recommendedName>
        <fullName evidence="3">histidine kinase</fullName>
        <ecNumber evidence="3">2.7.13.3</ecNumber>
    </recommendedName>
</protein>
<dbReference type="GO" id="GO:0030295">
    <property type="term" value="F:protein kinase activator activity"/>
    <property type="evidence" value="ECO:0007669"/>
    <property type="project" value="TreeGrafter"/>
</dbReference>
<dbReference type="InterPro" id="IPR036097">
    <property type="entry name" value="HisK_dim/P_sf"/>
</dbReference>
<dbReference type="Proteomes" id="UP000651050">
    <property type="component" value="Unassembled WGS sequence"/>
</dbReference>
<evidence type="ECO:0000256" key="5">
    <source>
        <dbReference type="ARBA" id="ARBA00022679"/>
    </source>
</evidence>
<keyword evidence="6" id="KW-0418">Kinase</keyword>
<comment type="catalytic activity">
    <reaction evidence="1">
        <text>ATP + protein L-histidine = ADP + protein N-phospho-L-histidine.</text>
        <dbReference type="EC" id="2.7.13.3"/>
    </reaction>
</comment>
<dbReference type="SUPFAM" id="SSF47384">
    <property type="entry name" value="Homodimeric domain of signal transducing histidine kinase"/>
    <property type="match status" value="1"/>
</dbReference>
<dbReference type="InterPro" id="IPR035965">
    <property type="entry name" value="PAS-like_dom_sf"/>
</dbReference>
<evidence type="ECO:0000256" key="1">
    <source>
        <dbReference type="ARBA" id="ARBA00000085"/>
    </source>
</evidence>
<dbReference type="SMART" id="SM00387">
    <property type="entry name" value="HATPase_c"/>
    <property type="match status" value="1"/>
</dbReference>
<evidence type="ECO:0000256" key="7">
    <source>
        <dbReference type="ARBA" id="ARBA00023136"/>
    </source>
</evidence>
<dbReference type="SUPFAM" id="SSF55781">
    <property type="entry name" value="GAF domain-like"/>
    <property type="match status" value="1"/>
</dbReference>
<dbReference type="InterPro" id="IPR001610">
    <property type="entry name" value="PAC"/>
</dbReference>
<dbReference type="InterPro" id="IPR036890">
    <property type="entry name" value="HATPase_C_sf"/>
</dbReference>
<evidence type="ECO:0000313" key="12">
    <source>
        <dbReference type="Proteomes" id="UP000651050"/>
    </source>
</evidence>
<dbReference type="GO" id="GO:0007234">
    <property type="term" value="P:osmosensory signaling via phosphorelay pathway"/>
    <property type="evidence" value="ECO:0007669"/>
    <property type="project" value="TreeGrafter"/>
</dbReference>
<evidence type="ECO:0000313" key="11">
    <source>
        <dbReference type="EMBL" id="MBG9387141.1"/>
    </source>
</evidence>
<comment type="subcellular location">
    <subcellularLocation>
        <location evidence="2">Cell inner membrane</location>
        <topology evidence="2">Multi-pass membrane protein</topology>
    </subcellularLocation>
</comment>
<dbReference type="EC" id="2.7.13.3" evidence="3"/>
<dbReference type="FunFam" id="3.30.565.10:FF:000006">
    <property type="entry name" value="Sensor histidine kinase WalK"/>
    <property type="match status" value="1"/>
</dbReference>
<feature type="domain" description="PAS" evidence="9">
    <location>
        <begin position="445"/>
        <end position="515"/>
    </location>
</feature>
<feature type="domain" description="PAC" evidence="10">
    <location>
        <begin position="392"/>
        <end position="444"/>
    </location>
</feature>
<keyword evidence="7" id="KW-0472">Membrane</keyword>
<sequence length="807" mass="89772">MSEADQAPRLNRLHAVASGINAAIVRIPGEVDLFREACRIAVERGGLMMAWVGRDDPALGKLTPVAHWGRDEGYIDSIHISTESRYREGQGPGGTAWRTGAPSICNDIENDHQFFAYREQALAQGYRSCAAFPLKVEGKVTAVFLVYAAQPLYFDPGEMDILTSLAENLSFGLEARERDVQRRQMESALRASEARLRAVIETEPECVKDVSLDGKLIDINRAGLLMIQATTPDEVVGRTVTDIIHPDDREAFHALHDRVAVGGTGELQFRAQGLQGRTLWMDTHAVPLRGEDGAIASVLYVTRDVTQQHGSIERLRHQKALLTMASRLGRIGAWEVELASMENTWSDELFKIYELPAGPSPSLEAALSFIALEDRAPFIRAFDACAREGTGFDFELNVFTVNGRRLSARTMGEAVRDNRGTIRCVQGAFQDITDRVVAEEEIRGLAEQLATTLESITDALVTVDANWRFTYVNREAERVLRRSRAQLLGTDMWEQFPQGRGTAFEDAYLRALKQGETVELQSFYPPLDTWLEIRAYPSREGGLTIYFRDIGERLAAQAEIQRLNVELEQRVRQRTGQLEMANEELRAFSYSIAHDLRAPLAAISGFSHALQHEMGGSLGDRARHCLERMQEGVLRTSGMIDALLSLAQLSRAELRWERVNLSAMAETAIQTCRLQDPARRVESSVEPGLTAHGDPRLLQLVFDNLIGNAWKFSARTDRAVVSFASIAGPEGEVVYEVRDNGIGFEPAYAQNLFGAFQRLHAHGDFPGWGIGLANVRRIVARHSGRIWAHSRPDQGASFYFTLGDEPA</sequence>
<dbReference type="InterPro" id="IPR003594">
    <property type="entry name" value="HATPase_dom"/>
</dbReference>
<dbReference type="Pfam" id="PF02518">
    <property type="entry name" value="HATPase_c"/>
    <property type="match status" value="1"/>
</dbReference>
<evidence type="ECO:0000256" key="4">
    <source>
        <dbReference type="ARBA" id="ARBA00022553"/>
    </source>
</evidence>
<dbReference type="PANTHER" id="PTHR42878:SF15">
    <property type="entry name" value="BACTERIOPHYTOCHROME"/>
    <property type="match status" value="1"/>
</dbReference>
<dbReference type="InterPro" id="IPR000700">
    <property type="entry name" value="PAS-assoc_C"/>
</dbReference>
<dbReference type="Gene3D" id="3.30.565.10">
    <property type="entry name" value="Histidine kinase-like ATPase, C-terminal domain"/>
    <property type="match status" value="1"/>
</dbReference>
<dbReference type="SMART" id="SM00086">
    <property type="entry name" value="PAC"/>
    <property type="match status" value="2"/>
</dbReference>
<dbReference type="Pfam" id="PF00512">
    <property type="entry name" value="HisKA"/>
    <property type="match status" value="1"/>
</dbReference>
<organism evidence="11 12">
    <name type="scientific">Caenimonas aquaedulcis</name>
    <dbReference type="NCBI Taxonomy" id="2793270"/>
    <lineage>
        <taxon>Bacteria</taxon>
        <taxon>Pseudomonadati</taxon>
        <taxon>Pseudomonadota</taxon>
        <taxon>Betaproteobacteria</taxon>
        <taxon>Burkholderiales</taxon>
        <taxon>Comamonadaceae</taxon>
        <taxon>Caenimonas</taxon>
    </lineage>
</organism>
<dbReference type="Pfam" id="PF08448">
    <property type="entry name" value="PAS_4"/>
    <property type="match status" value="2"/>
</dbReference>
<dbReference type="SMART" id="SM00388">
    <property type="entry name" value="HisKA"/>
    <property type="match status" value="1"/>
</dbReference>
<evidence type="ECO:0000256" key="3">
    <source>
        <dbReference type="ARBA" id="ARBA00012438"/>
    </source>
</evidence>
<dbReference type="GO" id="GO:0000155">
    <property type="term" value="F:phosphorelay sensor kinase activity"/>
    <property type="evidence" value="ECO:0007669"/>
    <property type="project" value="InterPro"/>
</dbReference>
<feature type="domain" description="PAC" evidence="10">
    <location>
        <begin position="265"/>
        <end position="317"/>
    </location>
</feature>
<evidence type="ECO:0000256" key="2">
    <source>
        <dbReference type="ARBA" id="ARBA00004429"/>
    </source>
</evidence>
<dbReference type="NCBIfam" id="TIGR00229">
    <property type="entry name" value="sensory_box"/>
    <property type="match status" value="2"/>
</dbReference>
<evidence type="ECO:0000259" key="9">
    <source>
        <dbReference type="PROSITE" id="PS50112"/>
    </source>
</evidence>
<proteinExistence type="predicted"/>
<dbReference type="InterPro" id="IPR004358">
    <property type="entry name" value="Sig_transdc_His_kin-like_C"/>
</dbReference>
<dbReference type="InterPro" id="IPR029016">
    <property type="entry name" value="GAF-like_dom_sf"/>
</dbReference>
<dbReference type="PRINTS" id="PR00344">
    <property type="entry name" value="BCTRLSENSOR"/>
</dbReference>
<dbReference type="SUPFAM" id="SSF55785">
    <property type="entry name" value="PYP-like sensor domain (PAS domain)"/>
    <property type="match status" value="3"/>
</dbReference>
<dbReference type="GO" id="GO:0000156">
    <property type="term" value="F:phosphorelay response regulator activity"/>
    <property type="evidence" value="ECO:0007669"/>
    <property type="project" value="TreeGrafter"/>
</dbReference>
<dbReference type="PANTHER" id="PTHR42878">
    <property type="entry name" value="TWO-COMPONENT HISTIDINE KINASE"/>
    <property type="match status" value="1"/>
</dbReference>
<dbReference type="InterPro" id="IPR000014">
    <property type="entry name" value="PAS"/>
</dbReference>
<accession>A0A931H235</accession>
<keyword evidence="12" id="KW-1185">Reference proteome</keyword>
<dbReference type="Gene3D" id="3.30.450.20">
    <property type="entry name" value="PAS domain"/>
    <property type="match status" value="3"/>
</dbReference>
<dbReference type="InterPro" id="IPR050351">
    <property type="entry name" value="BphY/WalK/GraS-like"/>
</dbReference>
<dbReference type="PROSITE" id="PS50112">
    <property type="entry name" value="PAS"/>
    <property type="match status" value="2"/>
</dbReference>
<dbReference type="InterPro" id="IPR005467">
    <property type="entry name" value="His_kinase_dom"/>
</dbReference>
<evidence type="ECO:0000259" key="8">
    <source>
        <dbReference type="PROSITE" id="PS50109"/>
    </source>
</evidence>
<evidence type="ECO:0000256" key="6">
    <source>
        <dbReference type="ARBA" id="ARBA00022777"/>
    </source>
</evidence>
<name>A0A931H235_9BURK</name>
<dbReference type="CDD" id="cd00130">
    <property type="entry name" value="PAS"/>
    <property type="match status" value="2"/>
</dbReference>
<dbReference type="CDD" id="cd00082">
    <property type="entry name" value="HisKA"/>
    <property type="match status" value="1"/>
</dbReference>
<dbReference type="AlphaFoldDB" id="A0A931H235"/>
<dbReference type="Pfam" id="PF13185">
    <property type="entry name" value="GAF_2"/>
    <property type="match status" value="1"/>
</dbReference>
<dbReference type="EMBL" id="JADWYS010000001">
    <property type="protein sequence ID" value="MBG9387141.1"/>
    <property type="molecule type" value="Genomic_DNA"/>
</dbReference>
<keyword evidence="4" id="KW-0597">Phosphoprotein</keyword>
<dbReference type="InterPro" id="IPR013656">
    <property type="entry name" value="PAS_4"/>
</dbReference>
<dbReference type="InterPro" id="IPR003018">
    <property type="entry name" value="GAF"/>
</dbReference>
<dbReference type="Gene3D" id="1.10.287.130">
    <property type="match status" value="1"/>
</dbReference>
<dbReference type="SUPFAM" id="SSF55874">
    <property type="entry name" value="ATPase domain of HSP90 chaperone/DNA topoisomerase II/histidine kinase"/>
    <property type="match status" value="1"/>
</dbReference>
<dbReference type="InterPro" id="IPR003661">
    <property type="entry name" value="HisK_dim/P_dom"/>
</dbReference>
<dbReference type="PROSITE" id="PS50109">
    <property type="entry name" value="HIS_KIN"/>
    <property type="match status" value="1"/>
</dbReference>
<feature type="domain" description="PAS" evidence="9">
    <location>
        <begin position="192"/>
        <end position="263"/>
    </location>
</feature>